<accession>A0A5J4VZV5</accession>
<sequence length="124" mass="14142">MKKRLDEPKDDESFFIAIRIIFRYVHIFSGKVGDGKENPVKEQFETDGTIEKLAKIFQNKKQNDQRIYQQIAGSLAGIYKASQLPTPFGQQIITFLKVQTNPDNKQIFIHSILAISLLAECQGI</sequence>
<name>A0A5J4VZV5_9EUKA</name>
<dbReference type="EMBL" id="SNRW01004072">
    <property type="protein sequence ID" value="KAA6388214.1"/>
    <property type="molecule type" value="Genomic_DNA"/>
</dbReference>
<evidence type="ECO:0000313" key="1">
    <source>
        <dbReference type="EMBL" id="KAA6388214.1"/>
    </source>
</evidence>
<protein>
    <submittedName>
        <fullName evidence="1">Uncharacterized protein</fullName>
    </submittedName>
</protein>
<gene>
    <name evidence="1" type="ORF">EZS28_016258</name>
</gene>
<reference evidence="1 2" key="1">
    <citation type="submission" date="2019-03" db="EMBL/GenBank/DDBJ databases">
        <title>Single cell metagenomics reveals metabolic interactions within the superorganism composed of flagellate Streblomastix strix and complex community of Bacteroidetes bacteria on its surface.</title>
        <authorList>
            <person name="Treitli S.C."/>
            <person name="Kolisko M."/>
            <person name="Husnik F."/>
            <person name="Keeling P."/>
            <person name="Hampl V."/>
        </authorList>
    </citation>
    <scope>NUCLEOTIDE SEQUENCE [LARGE SCALE GENOMIC DNA]</scope>
    <source>
        <strain evidence="1">ST1C</strain>
    </source>
</reference>
<dbReference type="Proteomes" id="UP000324800">
    <property type="component" value="Unassembled WGS sequence"/>
</dbReference>
<proteinExistence type="predicted"/>
<evidence type="ECO:0000313" key="2">
    <source>
        <dbReference type="Proteomes" id="UP000324800"/>
    </source>
</evidence>
<dbReference type="AlphaFoldDB" id="A0A5J4VZV5"/>
<comment type="caution">
    <text evidence="1">The sequence shown here is derived from an EMBL/GenBank/DDBJ whole genome shotgun (WGS) entry which is preliminary data.</text>
</comment>
<organism evidence="1 2">
    <name type="scientific">Streblomastix strix</name>
    <dbReference type="NCBI Taxonomy" id="222440"/>
    <lineage>
        <taxon>Eukaryota</taxon>
        <taxon>Metamonada</taxon>
        <taxon>Preaxostyla</taxon>
        <taxon>Oxymonadida</taxon>
        <taxon>Streblomastigidae</taxon>
        <taxon>Streblomastix</taxon>
    </lineage>
</organism>